<keyword evidence="2" id="KW-0812">Transmembrane</keyword>
<protein>
    <recommendedName>
        <fullName evidence="3">Amidohydrolase-related domain-containing protein</fullName>
    </recommendedName>
</protein>
<proteinExistence type="predicted"/>
<feature type="region of interest" description="Disordered" evidence="1">
    <location>
        <begin position="537"/>
        <end position="556"/>
    </location>
</feature>
<gene>
    <name evidence="4" type="ORF">PRZ48_010529</name>
</gene>
<dbReference type="Gene3D" id="3.20.20.140">
    <property type="entry name" value="Metal-dependent hydrolases"/>
    <property type="match status" value="2"/>
</dbReference>
<accession>A0ABR0E8W5</accession>
<dbReference type="EMBL" id="JAXOVC010000008">
    <property type="protein sequence ID" value="KAK4497874.1"/>
    <property type="molecule type" value="Genomic_DNA"/>
</dbReference>
<evidence type="ECO:0000256" key="1">
    <source>
        <dbReference type="SAM" id="MobiDB-lite"/>
    </source>
</evidence>
<feature type="compositionally biased region" description="Basic and acidic residues" evidence="1">
    <location>
        <begin position="545"/>
        <end position="556"/>
    </location>
</feature>
<evidence type="ECO:0000313" key="5">
    <source>
        <dbReference type="Proteomes" id="UP001305779"/>
    </source>
</evidence>
<sequence>MGALDELPTSAPPPYHYYTAYDQATSKHIQRNVRSKVIACLGLLLGFLALFRLYHTFSGDALTLSGGNTEALHYGLEKCTQAQGSIIQDYSHSRSNQRWTAKPGRKHVVLLRNATLFDGEGFVPGPVDVRLEEGVIRDVQKSGDSRVLVDDEIEVVDLGGSYVTPGLVDMHSHHLVWPFHSLPATRDVNETPLLGPITPFVRSIDGFKPYDPAIEVIAGGGVTSSLILPGSANIIGGQAFVVKNAVRRGPDHEPVVEELLLDYGIEESNRVRYMKMACGENPKHTYLHTRLGDVWLLREHFSKAREVQRQQDQWCNAASSVTAATANKFIQSAGLFPEPIEFEPTIAMLRGQVNINIHCYEPEDLERMLAVLHEFELHPRAFHHALEAWQVPELLKMEERQVYPWAGGHTTFAENAFFKAEAYGASLRAGKILADHGVAVAYKSDHTGEGNNAKYLLHQAAVAHSFGLPSDKALQSITSVPARSIQQDHRIGYVRPGYDADVVVWDSHPLAIGATATQVFIDGHSVLNPQVVRESLSQASNQRAQNEEPKVRPQVSHEEKYSLCTLLAAQPQKLVFTGIQKVYSQDQALDLSGLANATVVFDGGEVICLGLEDDCASSAEHGVVISLKNGYITPGLLAVSQTLGLVDITGEPSTSDGIVNPKANVASEDSIDFAKYGLHSNSRGLERARLGGISKAVAIPQSRGGTVRGVSVGFRTSNSTDILDGGIYQEDVALHFELSQASKAGEASTISGAIKQLRTILSQDPSGSGVYARASNGSLPVVIHAVNTDIIRQIIWLKRDFPSADLVIFGGHGAPLVAEELARADIPVIFTGNRGVPDTWEKRDALSGPPLTRSPASVLAEAGVKFGLAIQGDSHIHNLASEAGWAARYAGIGDTEAIALVSTNIEEILRLKSHERKTSSQAAGDFVVWEGDPLRGEGSVVLSVYDYGSVGACWPDE</sequence>
<keyword evidence="2" id="KW-0472">Membrane</keyword>
<dbReference type="InterPro" id="IPR051781">
    <property type="entry name" value="Metallo-dep_Hydrolase"/>
</dbReference>
<reference evidence="4 5" key="1">
    <citation type="journal article" date="2023" name="G3 (Bethesda)">
        <title>A chromosome-level genome assembly of Zasmidium syzygii isolated from banana leaves.</title>
        <authorList>
            <person name="van Westerhoven A.C."/>
            <person name="Mehrabi R."/>
            <person name="Talebi R."/>
            <person name="Steentjes M.B.F."/>
            <person name="Corcolon B."/>
            <person name="Chong P.A."/>
            <person name="Kema G.H.J."/>
            <person name="Seidl M.F."/>
        </authorList>
    </citation>
    <scope>NUCLEOTIDE SEQUENCE [LARGE SCALE GENOMIC DNA]</scope>
    <source>
        <strain evidence="4 5">P124</strain>
    </source>
</reference>
<dbReference type="SUPFAM" id="SSF51556">
    <property type="entry name" value="Metallo-dependent hydrolases"/>
    <property type="match status" value="2"/>
</dbReference>
<name>A0ABR0E8W5_ZASCE</name>
<keyword evidence="5" id="KW-1185">Reference proteome</keyword>
<keyword evidence="2" id="KW-1133">Transmembrane helix</keyword>
<dbReference type="InterPro" id="IPR006680">
    <property type="entry name" value="Amidohydro-rel"/>
</dbReference>
<feature type="domain" description="Amidohydrolase-related" evidence="3">
    <location>
        <begin position="429"/>
        <end position="512"/>
    </location>
</feature>
<dbReference type="InterPro" id="IPR011059">
    <property type="entry name" value="Metal-dep_hydrolase_composite"/>
</dbReference>
<evidence type="ECO:0000256" key="2">
    <source>
        <dbReference type="SAM" id="Phobius"/>
    </source>
</evidence>
<organism evidence="4 5">
    <name type="scientific">Zasmidium cellare</name>
    <name type="common">Wine cellar mold</name>
    <name type="synonym">Racodium cellare</name>
    <dbReference type="NCBI Taxonomy" id="395010"/>
    <lineage>
        <taxon>Eukaryota</taxon>
        <taxon>Fungi</taxon>
        <taxon>Dikarya</taxon>
        <taxon>Ascomycota</taxon>
        <taxon>Pezizomycotina</taxon>
        <taxon>Dothideomycetes</taxon>
        <taxon>Dothideomycetidae</taxon>
        <taxon>Mycosphaerellales</taxon>
        <taxon>Mycosphaerellaceae</taxon>
        <taxon>Zasmidium</taxon>
    </lineage>
</organism>
<evidence type="ECO:0000313" key="4">
    <source>
        <dbReference type="EMBL" id="KAK4497874.1"/>
    </source>
</evidence>
<dbReference type="InterPro" id="IPR032466">
    <property type="entry name" value="Metal_Hydrolase"/>
</dbReference>
<dbReference type="PANTHER" id="PTHR43135:SF3">
    <property type="entry name" value="ALPHA-D-RIBOSE 1-METHYLPHOSPHONATE 5-TRIPHOSPHATE DIPHOSPHATASE"/>
    <property type="match status" value="1"/>
</dbReference>
<dbReference type="SUPFAM" id="SSF51338">
    <property type="entry name" value="Composite domain of metallo-dependent hydrolases"/>
    <property type="match status" value="1"/>
</dbReference>
<evidence type="ECO:0000259" key="3">
    <source>
        <dbReference type="Pfam" id="PF01979"/>
    </source>
</evidence>
<dbReference type="PANTHER" id="PTHR43135">
    <property type="entry name" value="ALPHA-D-RIBOSE 1-METHYLPHOSPHONATE 5-TRIPHOSPHATE DIPHOSPHATASE"/>
    <property type="match status" value="1"/>
</dbReference>
<comment type="caution">
    <text evidence="4">The sequence shown here is derived from an EMBL/GenBank/DDBJ whole genome shotgun (WGS) entry which is preliminary data.</text>
</comment>
<dbReference type="Proteomes" id="UP001305779">
    <property type="component" value="Unassembled WGS sequence"/>
</dbReference>
<dbReference type="Pfam" id="PF01979">
    <property type="entry name" value="Amidohydro_1"/>
    <property type="match status" value="1"/>
</dbReference>
<feature type="transmembrane region" description="Helical" evidence="2">
    <location>
        <begin position="37"/>
        <end position="55"/>
    </location>
</feature>